<sequence length="67" mass="7330">MHTFNVAPSQRPTPDQAADHHVLLTRRQAMRRLALLGLSATAAVSAACSSTGKKRNRGPGLPYRRKH</sequence>
<feature type="compositionally biased region" description="Basic residues" evidence="1">
    <location>
        <begin position="52"/>
        <end position="67"/>
    </location>
</feature>
<gene>
    <name evidence="2" type="ORF">MPRM_13310</name>
</gene>
<proteinExistence type="predicted"/>
<reference evidence="2 3" key="1">
    <citation type="journal article" date="2019" name="Emerg. Microbes Infect.">
        <title>Comprehensive subspecies identification of 175 nontuberculous mycobacteria species based on 7547 genomic profiles.</title>
        <authorList>
            <person name="Matsumoto Y."/>
            <person name="Kinjo T."/>
            <person name="Motooka D."/>
            <person name="Nabeya D."/>
            <person name="Jung N."/>
            <person name="Uechi K."/>
            <person name="Horii T."/>
            <person name="Iida T."/>
            <person name="Fujita J."/>
            <person name="Nakamura S."/>
        </authorList>
    </citation>
    <scope>NUCLEOTIDE SEQUENCE [LARGE SCALE GENOMIC DNA]</scope>
    <source>
        <strain evidence="2 3">JCM 14742</strain>
    </source>
</reference>
<dbReference type="EMBL" id="AP022614">
    <property type="protein sequence ID" value="BBZ44050.1"/>
    <property type="molecule type" value="Genomic_DNA"/>
</dbReference>
<feature type="region of interest" description="Disordered" evidence="1">
    <location>
        <begin position="46"/>
        <end position="67"/>
    </location>
</feature>
<dbReference type="Proteomes" id="UP000467105">
    <property type="component" value="Chromosome"/>
</dbReference>
<evidence type="ECO:0000256" key="1">
    <source>
        <dbReference type="SAM" id="MobiDB-lite"/>
    </source>
</evidence>
<organism evidence="2 3">
    <name type="scientific">Mycobacterium parmense</name>
    <dbReference type="NCBI Taxonomy" id="185642"/>
    <lineage>
        <taxon>Bacteria</taxon>
        <taxon>Bacillati</taxon>
        <taxon>Actinomycetota</taxon>
        <taxon>Actinomycetes</taxon>
        <taxon>Mycobacteriales</taxon>
        <taxon>Mycobacteriaceae</taxon>
        <taxon>Mycobacterium</taxon>
        <taxon>Mycobacterium simiae complex</taxon>
    </lineage>
</organism>
<name>A0A7I7YQL5_9MYCO</name>
<evidence type="ECO:0000313" key="2">
    <source>
        <dbReference type="EMBL" id="BBZ44050.1"/>
    </source>
</evidence>
<accession>A0A7I7YQL5</accession>
<dbReference type="AlphaFoldDB" id="A0A7I7YQL5"/>
<evidence type="ECO:0000313" key="3">
    <source>
        <dbReference type="Proteomes" id="UP000467105"/>
    </source>
</evidence>
<keyword evidence="3" id="KW-1185">Reference proteome</keyword>
<protein>
    <submittedName>
        <fullName evidence="2">Uncharacterized protein</fullName>
    </submittedName>
</protein>